<proteinExistence type="predicted"/>
<dbReference type="InterPro" id="IPR005543">
    <property type="entry name" value="PASTA_dom"/>
</dbReference>
<dbReference type="InterPro" id="IPR036138">
    <property type="entry name" value="PBP_dimer_sf"/>
</dbReference>
<dbReference type="Pfam" id="PF03717">
    <property type="entry name" value="PBP_dimer"/>
    <property type="match status" value="1"/>
</dbReference>
<keyword evidence="2" id="KW-0121">Carboxypeptidase</keyword>
<dbReference type="GO" id="GO:0004180">
    <property type="term" value="F:carboxypeptidase activity"/>
    <property type="evidence" value="ECO:0007669"/>
    <property type="project" value="UniProtKB-KW"/>
</dbReference>
<evidence type="ECO:0000313" key="6">
    <source>
        <dbReference type="EMBL" id="BFO79051.1"/>
    </source>
</evidence>
<dbReference type="PANTHER" id="PTHR30627:SF1">
    <property type="entry name" value="PEPTIDOGLYCAN D,D-TRANSPEPTIDASE FTSI"/>
    <property type="match status" value="1"/>
</dbReference>
<dbReference type="PANTHER" id="PTHR30627">
    <property type="entry name" value="PEPTIDOGLYCAN D,D-TRANSPEPTIDASE"/>
    <property type="match status" value="1"/>
</dbReference>
<name>A0AB33JA12_9BACT</name>
<dbReference type="Pfam" id="PF00905">
    <property type="entry name" value="Transpeptidase"/>
    <property type="match status" value="1"/>
</dbReference>
<comment type="subcellular location">
    <subcellularLocation>
        <location evidence="1">Membrane</location>
    </subcellularLocation>
</comment>
<keyword evidence="3 4" id="KW-0472">Membrane</keyword>
<dbReference type="InterPro" id="IPR005311">
    <property type="entry name" value="PBP_dimer"/>
</dbReference>
<dbReference type="Pfam" id="PF03793">
    <property type="entry name" value="PASTA"/>
    <property type="match status" value="1"/>
</dbReference>
<dbReference type="InterPro" id="IPR012338">
    <property type="entry name" value="Beta-lactam/transpept-like"/>
</dbReference>
<dbReference type="GO" id="GO:0071555">
    <property type="term" value="P:cell wall organization"/>
    <property type="evidence" value="ECO:0007669"/>
    <property type="project" value="TreeGrafter"/>
</dbReference>
<evidence type="ECO:0000256" key="4">
    <source>
        <dbReference type="SAM" id="Phobius"/>
    </source>
</evidence>
<dbReference type="SUPFAM" id="SSF56519">
    <property type="entry name" value="Penicillin binding protein dimerisation domain"/>
    <property type="match status" value="1"/>
</dbReference>
<evidence type="ECO:0000259" key="5">
    <source>
        <dbReference type="PROSITE" id="PS51178"/>
    </source>
</evidence>
<keyword evidence="4" id="KW-0812">Transmembrane</keyword>
<dbReference type="InterPro" id="IPR050515">
    <property type="entry name" value="Beta-lactam/transpept"/>
</dbReference>
<gene>
    <name evidence="6" type="ORF">GTC17260_16860</name>
</gene>
<organism evidence="6">
    <name type="scientific">Prevotella sp. GTC17260</name>
    <dbReference type="NCBI Taxonomy" id="3236796"/>
    <lineage>
        <taxon>Bacteria</taxon>
        <taxon>Pseudomonadati</taxon>
        <taxon>Bacteroidota</taxon>
        <taxon>Bacteroidia</taxon>
        <taxon>Bacteroidales</taxon>
        <taxon>Prevotellaceae</taxon>
        <taxon>Prevotella</taxon>
    </lineage>
</organism>
<dbReference type="CDD" id="cd06575">
    <property type="entry name" value="PASTA_Pbp2x-like_2"/>
    <property type="match status" value="1"/>
</dbReference>
<dbReference type="GO" id="GO:0008658">
    <property type="term" value="F:penicillin binding"/>
    <property type="evidence" value="ECO:0007669"/>
    <property type="project" value="InterPro"/>
</dbReference>
<dbReference type="GO" id="GO:0005886">
    <property type="term" value="C:plasma membrane"/>
    <property type="evidence" value="ECO:0007669"/>
    <property type="project" value="TreeGrafter"/>
</dbReference>
<dbReference type="Gene3D" id="3.90.1310.10">
    <property type="entry name" value="Penicillin-binding protein 2a (Domain 2)"/>
    <property type="match status" value="1"/>
</dbReference>
<dbReference type="PROSITE" id="PS51178">
    <property type="entry name" value="PASTA"/>
    <property type="match status" value="1"/>
</dbReference>
<reference evidence="6" key="1">
    <citation type="submission" date="2024-07" db="EMBL/GenBank/DDBJ databases">
        <title>Complete genome sequence of Prevotella sp. YM-2024 GTC17260.</title>
        <authorList>
            <person name="Hayashi M."/>
            <person name="Muto Y."/>
            <person name="Tanaka K."/>
            <person name="Niwa H."/>
        </authorList>
    </citation>
    <scope>NUCLEOTIDE SEQUENCE</scope>
    <source>
        <strain evidence="6">GTC17260</strain>
    </source>
</reference>
<accession>A0AB33JA12</accession>
<keyword evidence="2" id="KW-0645">Protease</keyword>
<dbReference type="Gene3D" id="3.40.710.10">
    <property type="entry name" value="DD-peptidase/beta-lactamase superfamily"/>
    <property type="match status" value="1"/>
</dbReference>
<feature type="domain" description="PASTA" evidence="5">
    <location>
        <begin position="658"/>
        <end position="718"/>
    </location>
</feature>
<dbReference type="InterPro" id="IPR001460">
    <property type="entry name" value="PCN-bd_Tpept"/>
</dbReference>
<dbReference type="SUPFAM" id="SSF54184">
    <property type="entry name" value="Penicillin-binding protein 2x (pbp-2x), c-terminal domain"/>
    <property type="match status" value="1"/>
</dbReference>
<dbReference type="EMBL" id="AP035788">
    <property type="protein sequence ID" value="BFO79051.1"/>
    <property type="molecule type" value="Genomic_DNA"/>
</dbReference>
<protein>
    <submittedName>
        <fullName evidence="6">Penicillin-binding protein</fullName>
    </submittedName>
</protein>
<dbReference type="Gene3D" id="3.30.450.330">
    <property type="match status" value="1"/>
</dbReference>
<evidence type="ECO:0000256" key="1">
    <source>
        <dbReference type="ARBA" id="ARBA00004370"/>
    </source>
</evidence>
<feature type="transmembrane region" description="Helical" evidence="4">
    <location>
        <begin position="12"/>
        <end position="35"/>
    </location>
</feature>
<dbReference type="SUPFAM" id="SSF56601">
    <property type="entry name" value="beta-lactamase/transpeptidase-like"/>
    <property type="match status" value="1"/>
</dbReference>
<evidence type="ECO:0000256" key="3">
    <source>
        <dbReference type="ARBA" id="ARBA00023136"/>
    </source>
</evidence>
<keyword evidence="2" id="KW-0378">Hydrolase</keyword>
<dbReference type="AlphaFoldDB" id="A0AB33JA12"/>
<keyword evidence="4" id="KW-1133">Transmembrane helix</keyword>
<sequence length="718" mass="79294">MSKFEYKKIMPRYSAIAIVMTLIAFAVIGKTLYLMTAKRNYWMQVAERVKKDSVSVKPVRGNILSCDGQLMASSLPEFKIFMDFKALTDAGNDSLWDTKVDSICQGLAAIFPEKPASAFKRELAEGRSKKSRNWPIWTKRIDYNTFTEVKALPVFRLTSYKGGFHYEEFNARKRAFGSLAGRTIGTMFGAKDTARFGLELSYDSILRGTHGIIHRRKVLNKFLDIMDTPPIDGADIVTTIDVSMQDLAERALLDELKLINANVGVAIVMEVATGDVKAIVNMEKCVDGEYREIHNHAVSDLLEPGSVFKPAAILTALEDGMVDTSYTVETAGGVWPMYGREMKDHNWRRGGYGLITLPQSLMYSSNIGVSRIVDDHYHNNPEKFVRGIYRTGLADNLHIPLVGATTARIRMPKKNARGQYVNWSKTSLPWMSIGYETQIPPISTLTFYNTIANNGRMMRPRFVKQVVKNGEVIMDFPPQVMRARICSDKTLREIQTILDHVVSQGLGKKAGSPSFRVAGKTGTAQISQGAGGYKTGQTNYLLSFAGYFPDDAPRYSCIVCIQKSGLPASGGGMSGVVFHDIAEGIMAQSLKLHVTDARDSASVFVPDVKDGNILAADYVLSHLGINANKGWGGSYADGNPIWGKARIQGKNGVSLTREKTYGHSVIPDVHNMGARDAVFLLESRGVKTYLVGRGKVVKQSLEPGHKVTKKQKIVLTLE</sequence>
<evidence type="ECO:0000256" key="2">
    <source>
        <dbReference type="ARBA" id="ARBA00022645"/>
    </source>
</evidence>